<accession>A0A9P1EC53</accession>
<proteinExistence type="predicted"/>
<evidence type="ECO:0000313" key="2">
    <source>
        <dbReference type="Proteomes" id="UP001152484"/>
    </source>
</evidence>
<organism evidence="1 2">
    <name type="scientific">Cuscuta europaea</name>
    <name type="common">European dodder</name>
    <dbReference type="NCBI Taxonomy" id="41803"/>
    <lineage>
        <taxon>Eukaryota</taxon>
        <taxon>Viridiplantae</taxon>
        <taxon>Streptophyta</taxon>
        <taxon>Embryophyta</taxon>
        <taxon>Tracheophyta</taxon>
        <taxon>Spermatophyta</taxon>
        <taxon>Magnoliopsida</taxon>
        <taxon>eudicotyledons</taxon>
        <taxon>Gunneridae</taxon>
        <taxon>Pentapetalae</taxon>
        <taxon>asterids</taxon>
        <taxon>lamiids</taxon>
        <taxon>Solanales</taxon>
        <taxon>Convolvulaceae</taxon>
        <taxon>Cuscuteae</taxon>
        <taxon>Cuscuta</taxon>
        <taxon>Cuscuta subgen. Cuscuta</taxon>
    </lineage>
</organism>
<dbReference type="Proteomes" id="UP001152484">
    <property type="component" value="Unassembled WGS sequence"/>
</dbReference>
<dbReference type="EMBL" id="CAMAPE010000033">
    <property type="protein sequence ID" value="CAH9095340.1"/>
    <property type="molecule type" value="Genomic_DNA"/>
</dbReference>
<name>A0A9P1EC53_CUSEU</name>
<dbReference type="OrthoDB" id="1582711at2759"/>
<gene>
    <name evidence="1" type="ORF">CEURO_LOCUS13080</name>
</gene>
<reference evidence="1" key="1">
    <citation type="submission" date="2022-07" db="EMBL/GenBank/DDBJ databases">
        <authorList>
            <person name="Macas J."/>
            <person name="Novak P."/>
            <person name="Neumann P."/>
        </authorList>
    </citation>
    <scope>NUCLEOTIDE SEQUENCE</scope>
</reference>
<dbReference type="AlphaFoldDB" id="A0A9P1EC53"/>
<comment type="caution">
    <text evidence="1">The sequence shown here is derived from an EMBL/GenBank/DDBJ whole genome shotgun (WGS) entry which is preliminary data.</text>
</comment>
<evidence type="ECO:0000313" key="1">
    <source>
        <dbReference type="EMBL" id="CAH9095340.1"/>
    </source>
</evidence>
<sequence length="124" mass="14282">MKGKEVVVEEVNMKDKKKEFASGKTTYLRPKRGAKAAEVLKSPYMARVVDPNDTSNAQEKQIWKWVMQDATDKRDDILFKYKQITINRGEMLTLGEKKHMCSKVIDAWTVCLNNKEKIRSSTSP</sequence>
<keyword evidence="2" id="KW-1185">Reference proteome</keyword>
<protein>
    <submittedName>
        <fullName evidence="1">Uncharacterized protein</fullName>
    </submittedName>
</protein>